<evidence type="ECO:0000313" key="2">
    <source>
        <dbReference type="EMBL" id="KAJ0396284.1"/>
    </source>
</evidence>
<name>A0AAD5LCK1_PYTIN</name>
<reference evidence="2" key="1">
    <citation type="submission" date="2021-12" db="EMBL/GenBank/DDBJ databases">
        <title>Prjna785345.</title>
        <authorList>
            <person name="Rujirawat T."/>
            <person name="Krajaejun T."/>
        </authorList>
    </citation>
    <scope>NUCLEOTIDE SEQUENCE</scope>
    <source>
        <strain evidence="2">Pi057C3</strain>
    </source>
</reference>
<dbReference type="Proteomes" id="UP001209570">
    <property type="component" value="Unassembled WGS sequence"/>
</dbReference>
<sequence length="198" mass="20540">MKLSLACLALAAAMALAEEDPRAKVPLCDQDQLVNVGSTMKTNPRKLQCQEQLKYKEMVQPEDPKALCDRTACTVALQQLYVQLPDCRFKDWTIRYDVGLLLKNCGIVPPNSTDTIVDNGGSLPSATKPAVPVLPTGSGSGAGAPSFAPIGAPTPAPELKTVAPAPPVPTATQKSAGAVATAAVTVFAVASVAATWSL</sequence>
<keyword evidence="3" id="KW-1185">Reference proteome</keyword>
<feature type="chain" id="PRO_5042238031" description="Elicitin-like protein" evidence="1">
    <location>
        <begin position="18"/>
        <end position="198"/>
    </location>
</feature>
<gene>
    <name evidence="2" type="ORF">P43SY_005396</name>
</gene>
<dbReference type="AlphaFoldDB" id="A0AAD5LCK1"/>
<organism evidence="2 3">
    <name type="scientific">Pythium insidiosum</name>
    <name type="common">Pythiosis disease agent</name>
    <dbReference type="NCBI Taxonomy" id="114742"/>
    <lineage>
        <taxon>Eukaryota</taxon>
        <taxon>Sar</taxon>
        <taxon>Stramenopiles</taxon>
        <taxon>Oomycota</taxon>
        <taxon>Peronosporomycetes</taxon>
        <taxon>Pythiales</taxon>
        <taxon>Pythiaceae</taxon>
        <taxon>Pythium</taxon>
    </lineage>
</organism>
<protein>
    <recommendedName>
        <fullName evidence="4">Elicitin-like protein</fullName>
    </recommendedName>
</protein>
<proteinExistence type="predicted"/>
<accession>A0AAD5LCK1</accession>
<evidence type="ECO:0000256" key="1">
    <source>
        <dbReference type="SAM" id="SignalP"/>
    </source>
</evidence>
<comment type="caution">
    <text evidence="2">The sequence shown here is derived from an EMBL/GenBank/DDBJ whole genome shotgun (WGS) entry which is preliminary data.</text>
</comment>
<evidence type="ECO:0008006" key="4">
    <source>
        <dbReference type="Google" id="ProtNLM"/>
    </source>
</evidence>
<feature type="signal peptide" evidence="1">
    <location>
        <begin position="1"/>
        <end position="17"/>
    </location>
</feature>
<keyword evidence="1" id="KW-0732">Signal</keyword>
<evidence type="ECO:0000313" key="3">
    <source>
        <dbReference type="Proteomes" id="UP001209570"/>
    </source>
</evidence>
<dbReference type="EMBL" id="JAKCXM010000302">
    <property type="protein sequence ID" value="KAJ0396284.1"/>
    <property type="molecule type" value="Genomic_DNA"/>
</dbReference>